<proteinExistence type="predicted"/>
<name>A0AA38IKY4_9CUCU</name>
<organism evidence="1 2">
    <name type="scientific">Zophobas morio</name>
    <dbReference type="NCBI Taxonomy" id="2755281"/>
    <lineage>
        <taxon>Eukaryota</taxon>
        <taxon>Metazoa</taxon>
        <taxon>Ecdysozoa</taxon>
        <taxon>Arthropoda</taxon>
        <taxon>Hexapoda</taxon>
        <taxon>Insecta</taxon>
        <taxon>Pterygota</taxon>
        <taxon>Neoptera</taxon>
        <taxon>Endopterygota</taxon>
        <taxon>Coleoptera</taxon>
        <taxon>Polyphaga</taxon>
        <taxon>Cucujiformia</taxon>
        <taxon>Tenebrionidae</taxon>
        <taxon>Zophobas</taxon>
    </lineage>
</organism>
<dbReference type="Proteomes" id="UP001168821">
    <property type="component" value="Unassembled WGS sequence"/>
</dbReference>
<dbReference type="EMBL" id="JALNTZ010000003">
    <property type="protein sequence ID" value="KAJ3657505.1"/>
    <property type="molecule type" value="Genomic_DNA"/>
</dbReference>
<sequence length="140" mass="15970">MGRGVFGEWVRQVAPTGLEERAVPTILRAVLYRTRKRMARLRELAQPKTWYLSPRTFFPLGGTRIRDILISYIGSECKKRSRESCGDLVRYTVTSAIILQKAGNNLYRFLLTVGCKFFPFKSCISGSERLDPHCPLQNIG</sequence>
<gene>
    <name evidence="1" type="ORF">Zmor_009301</name>
</gene>
<reference evidence="1" key="1">
    <citation type="journal article" date="2023" name="G3 (Bethesda)">
        <title>Whole genome assemblies of Zophobas morio and Tenebrio molitor.</title>
        <authorList>
            <person name="Kaur S."/>
            <person name="Stinson S.A."/>
            <person name="diCenzo G.C."/>
        </authorList>
    </citation>
    <scope>NUCLEOTIDE SEQUENCE</scope>
    <source>
        <strain evidence="1">QUZm001</strain>
    </source>
</reference>
<protein>
    <submittedName>
        <fullName evidence="1">Uncharacterized protein</fullName>
    </submittedName>
</protein>
<evidence type="ECO:0000313" key="1">
    <source>
        <dbReference type="EMBL" id="KAJ3657505.1"/>
    </source>
</evidence>
<accession>A0AA38IKY4</accession>
<comment type="caution">
    <text evidence="1">The sequence shown here is derived from an EMBL/GenBank/DDBJ whole genome shotgun (WGS) entry which is preliminary data.</text>
</comment>
<dbReference type="AlphaFoldDB" id="A0AA38IKY4"/>
<keyword evidence="2" id="KW-1185">Reference proteome</keyword>
<evidence type="ECO:0000313" key="2">
    <source>
        <dbReference type="Proteomes" id="UP001168821"/>
    </source>
</evidence>